<keyword evidence="1" id="KW-1133">Transmembrane helix</keyword>
<comment type="caution">
    <text evidence="3">The sequence shown here is derived from an EMBL/GenBank/DDBJ whole genome shotgun (WGS) entry which is preliminary data.</text>
</comment>
<keyword evidence="1" id="KW-0472">Membrane</keyword>
<dbReference type="InterPro" id="IPR006976">
    <property type="entry name" value="VanZ-like"/>
</dbReference>
<reference evidence="3 4" key="1">
    <citation type="submission" date="2020-07" db="EMBL/GenBank/DDBJ databases">
        <title>Sequencing the genomes of 1000 actinobacteria strains.</title>
        <authorList>
            <person name="Klenk H.-P."/>
        </authorList>
    </citation>
    <scope>NUCLEOTIDE SEQUENCE [LARGE SCALE GENOMIC DNA]</scope>
    <source>
        <strain evidence="3 4">DSM 18965</strain>
    </source>
</reference>
<evidence type="ECO:0000259" key="2">
    <source>
        <dbReference type="Pfam" id="PF04892"/>
    </source>
</evidence>
<feature type="transmembrane region" description="Helical" evidence="1">
    <location>
        <begin position="159"/>
        <end position="179"/>
    </location>
</feature>
<feature type="transmembrane region" description="Helical" evidence="1">
    <location>
        <begin position="95"/>
        <end position="113"/>
    </location>
</feature>
<dbReference type="RefSeq" id="WP_179614683.1">
    <property type="nucleotide sequence ID" value="NZ_CP059163.1"/>
</dbReference>
<evidence type="ECO:0000313" key="3">
    <source>
        <dbReference type="EMBL" id="NYD56836.1"/>
    </source>
</evidence>
<sequence>MVPVGGVEVMLAGTAASGLLLAGLALLLQRRTGVVWAWAFAGLLWSLVVIGLLTLLPAQADPGVVYADERLGVCSFDLGGPAPDGFWILSGGQRLLNVLVFVPSGALLVVVAARWRSGWVTVPLGLAALAAYSVGIEWTQLELARIDRACDVTDVVDNVTGAALGVAVGLVLVVVLRPWRARHPRGGR</sequence>
<evidence type="ECO:0000313" key="4">
    <source>
        <dbReference type="Proteomes" id="UP000516957"/>
    </source>
</evidence>
<dbReference type="Proteomes" id="UP000516957">
    <property type="component" value="Unassembled WGS sequence"/>
</dbReference>
<gene>
    <name evidence="3" type="ORF">BKA08_001074</name>
</gene>
<feature type="transmembrane region" description="Helical" evidence="1">
    <location>
        <begin position="6"/>
        <end position="28"/>
    </location>
</feature>
<feature type="domain" description="VanZ-like" evidence="2">
    <location>
        <begin position="92"/>
        <end position="170"/>
    </location>
</feature>
<organism evidence="3 4">
    <name type="scientific">Nocardioides marinisabuli</name>
    <dbReference type="NCBI Taxonomy" id="419476"/>
    <lineage>
        <taxon>Bacteria</taxon>
        <taxon>Bacillati</taxon>
        <taxon>Actinomycetota</taxon>
        <taxon>Actinomycetes</taxon>
        <taxon>Propionibacteriales</taxon>
        <taxon>Nocardioidaceae</taxon>
        <taxon>Nocardioides</taxon>
    </lineage>
</organism>
<keyword evidence="1" id="KW-0812">Transmembrane</keyword>
<accession>A0A7Y9EZY4</accession>
<keyword evidence="4" id="KW-1185">Reference proteome</keyword>
<dbReference type="EMBL" id="JACCBE010000001">
    <property type="protein sequence ID" value="NYD56836.1"/>
    <property type="molecule type" value="Genomic_DNA"/>
</dbReference>
<name>A0A7Y9EZY4_9ACTN</name>
<feature type="transmembrane region" description="Helical" evidence="1">
    <location>
        <begin position="120"/>
        <end position="139"/>
    </location>
</feature>
<protein>
    <recommendedName>
        <fullName evidence="2">VanZ-like domain-containing protein</fullName>
    </recommendedName>
</protein>
<proteinExistence type="predicted"/>
<dbReference type="AlphaFoldDB" id="A0A7Y9EZY4"/>
<feature type="transmembrane region" description="Helical" evidence="1">
    <location>
        <begin position="35"/>
        <end position="56"/>
    </location>
</feature>
<evidence type="ECO:0000256" key="1">
    <source>
        <dbReference type="SAM" id="Phobius"/>
    </source>
</evidence>
<dbReference type="Pfam" id="PF04892">
    <property type="entry name" value="VanZ"/>
    <property type="match status" value="1"/>
</dbReference>